<feature type="chain" id="PRO_5011438509" evidence="4">
    <location>
        <begin position="25"/>
        <end position="580"/>
    </location>
</feature>
<dbReference type="Pfam" id="PF00015">
    <property type="entry name" value="MCPsignal"/>
    <property type="match status" value="1"/>
</dbReference>
<dbReference type="SMART" id="SM00283">
    <property type="entry name" value="MA"/>
    <property type="match status" value="1"/>
</dbReference>
<reference evidence="7 8" key="1">
    <citation type="submission" date="2016-10" db="EMBL/GenBank/DDBJ databases">
        <authorList>
            <person name="de Groot N.N."/>
        </authorList>
    </citation>
    <scope>NUCLEOTIDE SEQUENCE [LARGE SCALE GENOMIC DNA]</scope>
    <source>
        <strain evidence="7 8">DSM 797</strain>
    </source>
</reference>
<feature type="domain" description="HAMP" evidence="6">
    <location>
        <begin position="208"/>
        <end position="260"/>
    </location>
</feature>
<evidence type="ECO:0000313" key="8">
    <source>
        <dbReference type="Proteomes" id="UP000199068"/>
    </source>
</evidence>
<name>A0A1G9PCZ1_9FIRM</name>
<dbReference type="InterPro" id="IPR004090">
    <property type="entry name" value="Chemotax_Me-accpt_rcpt"/>
</dbReference>
<dbReference type="RefSeq" id="WP_092725698.1">
    <property type="nucleotide sequence ID" value="NZ_FNGW01000004.1"/>
</dbReference>
<dbReference type="Proteomes" id="UP000199068">
    <property type="component" value="Unassembled WGS sequence"/>
</dbReference>
<dbReference type="GO" id="GO:0005886">
    <property type="term" value="C:plasma membrane"/>
    <property type="evidence" value="ECO:0007669"/>
    <property type="project" value="TreeGrafter"/>
</dbReference>
<dbReference type="PROSITE" id="PS50885">
    <property type="entry name" value="HAMP"/>
    <property type="match status" value="1"/>
</dbReference>
<dbReference type="CDD" id="cd06225">
    <property type="entry name" value="HAMP"/>
    <property type="match status" value="1"/>
</dbReference>
<dbReference type="EMBL" id="FNGW01000004">
    <property type="protein sequence ID" value="SDL96619.1"/>
    <property type="molecule type" value="Genomic_DNA"/>
</dbReference>
<dbReference type="STRING" id="1121325.SAMN04515677_104309"/>
<dbReference type="PRINTS" id="PR00260">
    <property type="entry name" value="CHEMTRNSDUCR"/>
</dbReference>
<dbReference type="PROSITE" id="PS50111">
    <property type="entry name" value="CHEMOTAXIS_TRANSDUC_2"/>
    <property type="match status" value="1"/>
</dbReference>
<dbReference type="AlphaFoldDB" id="A0A1G9PCZ1"/>
<organism evidence="7 8">
    <name type="scientific">Romboutsia lituseburensis DSM 797</name>
    <dbReference type="NCBI Taxonomy" id="1121325"/>
    <lineage>
        <taxon>Bacteria</taxon>
        <taxon>Bacillati</taxon>
        <taxon>Bacillota</taxon>
        <taxon>Clostridia</taxon>
        <taxon>Peptostreptococcales</taxon>
        <taxon>Peptostreptococcaceae</taxon>
        <taxon>Romboutsia</taxon>
    </lineage>
</organism>
<dbReference type="GO" id="GO:0004888">
    <property type="term" value="F:transmembrane signaling receptor activity"/>
    <property type="evidence" value="ECO:0007669"/>
    <property type="project" value="InterPro"/>
</dbReference>
<dbReference type="SUPFAM" id="SSF58104">
    <property type="entry name" value="Methyl-accepting chemotaxis protein (MCP) signaling domain"/>
    <property type="match status" value="1"/>
</dbReference>
<dbReference type="GO" id="GO:0006935">
    <property type="term" value="P:chemotaxis"/>
    <property type="evidence" value="ECO:0007669"/>
    <property type="project" value="UniProtKB-KW"/>
</dbReference>
<feature type="domain" description="Methyl-accepting transducer" evidence="5">
    <location>
        <begin position="310"/>
        <end position="539"/>
    </location>
</feature>
<protein>
    <submittedName>
        <fullName evidence="7">Methyl-accepting chemotaxis protein</fullName>
    </submittedName>
</protein>
<accession>A0A1G9PCZ1</accession>
<keyword evidence="3" id="KW-0807">Transducer</keyword>
<dbReference type="InterPro" id="IPR004089">
    <property type="entry name" value="MCPsignal_dom"/>
</dbReference>
<dbReference type="Gene3D" id="6.10.340.10">
    <property type="match status" value="1"/>
</dbReference>
<dbReference type="CDD" id="cd11386">
    <property type="entry name" value="MCP_signal"/>
    <property type="match status" value="1"/>
</dbReference>
<dbReference type="SMART" id="SM00304">
    <property type="entry name" value="HAMP"/>
    <property type="match status" value="1"/>
</dbReference>
<dbReference type="Gene3D" id="1.10.287.950">
    <property type="entry name" value="Methyl-accepting chemotaxis protein"/>
    <property type="match status" value="1"/>
</dbReference>
<evidence type="ECO:0000256" key="4">
    <source>
        <dbReference type="SAM" id="SignalP"/>
    </source>
</evidence>
<dbReference type="PANTHER" id="PTHR43531">
    <property type="entry name" value="PROTEIN ICFG"/>
    <property type="match status" value="1"/>
</dbReference>
<comment type="similarity">
    <text evidence="2">Belongs to the methyl-accepting chemotaxis (MCP) protein family.</text>
</comment>
<keyword evidence="1" id="KW-0145">Chemotaxis</keyword>
<dbReference type="PANTHER" id="PTHR43531:SF11">
    <property type="entry name" value="METHYL-ACCEPTING CHEMOTAXIS PROTEIN 3"/>
    <property type="match status" value="1"/>
</dbReference>
<dbReference type="InterPro" id="IPR003660">
    <property type="entry name" value="HAMP_dom"/>
</dbReference>
<dbReference type="Pfam" id="PF00672">
    <property type="entry name" value="HAMP"/>
    <property type="match status" value="1"/>
</dbReference>
<keyword evidence="4" id="KW-0732">Signal</keyword>
<evidence type="ECO:0000256" key="1">
    <source>
        <dbReference type="ARBA" id="ARBA00022500"/>
    </source>
</evidence>
<feature type="signal peptide" evidence="4">
    <location>
        <begin position="1"/>
        <end position="24"/>
    </location>
</feature>
<dbReference type="GO" id="GO:0007165">
    <property type="term" value="P:signal transduction"/>
    <property type="evidence" value="ECO:0007669"/>
    <property type="project" value="UniProtKB-KW"/>
</dbReference>
<proteinExistence type="inferred from homology"/>
<dbReference type="InterPro" id="IPR051310">
    <property type="entry name" value="MCP_chemotaxis"/>
</dbReference>
<evidence type="ECO:0000256" key="3">
    <source>
        <dbReference type="PROSITE-ProRule" id="PRU00284"/>
    </source>
</evidence>
<keyword evidence="8" id="KW-1185">Reference proteome</keyword>
<evidence type="ECO:0000259" key="5">
    <source>
        <dbReference type="PROSITE" id="PS50111"/>
    </source>
</evidence>
<evidence type="ECO:0000256" key="2">
    <source>
        <dbReference type="ARBA" id="ARBA00029447"/>
    </source>
</evidence>
<evidence type="ECO:0000259" key="6">
    <source>
        <dbReference type="PROSITE" id="PS50885"/>
    </source>
</evidence>
<sequence length="580" mass="63301">MKNIKIGRKIAICFIVLLMFTALANGNAVYNLKKSGALSHELFEGPYQLTDQAMSIRNNIVGISRYINGSFADNDHESHRSKILGEFDNIAKSLETLRSNPESDKVADNINNIENLTSQLKQEYEKIYQQTKQEGFSGLLTDIDISTYANIFGEISKNSDDLYDKAQTIGSEFDKEVASSVAKSRFISTTLNALSIIFGLFVCIYLTKHLKTPIEQIEDAANKMAEGNFDIDIDYEAKDELGNLSNSMRQMSEKIKDIVNDTVDVLGEVSSGNFDVETKVEYIGVFKEIEKSVDKITNDLSETMSQINVASEEVGAASDQVASGSQMLSQGATEQASSIQELSATIMDISQKIKNTAKNAGEANRLTLSAGHEVEEGNAQMKQMINAMEEISFTSNEIGRIIKTIDDIAFQTNILALNAAVEAARAGSAGKGFAVVADEVRNLAAKSAEAAQNTSTLIENSIKAVENGTNIVDNTANSLNRIIDTTNKTIEIVDEIAKESEEQASAIAQVTLGVEQISAVVQTNSATSEESAAASEELSGQAQMLKSLIENFRLKNQRISNKSINFSNNENNYFAMNEFE</sequence>
<gene>
    <name evidence="7" type="ORF">SAMN04515677_104309</name>
</gene>
<evidence type="ECO:0000313" key="7">
    <source>
        <dbReference type="EMBL" id="SDL96619.1"/>
    </source>
</evidence>